<organism evidence="2">
    <name type="scientific">Kwoniella bestiolae CBS 10118</name>
    <dbReference type="NCBI Taxonomy" id="1296100"/>
    <lineage>
        <taxon>Eukaryota</taxon>
        <taxon>Fungi</taxon>
        <taxon>Dikarya</taxon>
        <taxon>Basidiomycota</taxon>
        <taxon>Agaricomycotina</taxon>
        <taxon>Tremellomycetes</taxon>
        <taxon>Tremellales</taxon>
        <taxon>Cryptococcaceae</taxon>
        <taxon>Kwoniella</taxon>
    </lineage>
</organism>
<feature type="region of interest" description="Disordered" evidence="1">
    <location>
        <begin position="59"/>
        <end position="84"/>
    </location>
</feature>
<reference evidence="2" key="1">
    <citation type="submission" date="2013-07" db="EMBL/GenBank/DDBJ databases">
        <title>The Genome Sequence of Cryptococcus bestiolae CBS10118.</title>
        <authorList>
            <consortium name="The Broad Institute Genome Sequencing Platform"/>
            <person name="Cuomo C."/>
            <person name="Litvintseva A."/>
            <person name="Chen Y."/>
            <person name="Heitman J."/>
            <person name="Sun S."/>
            <person name="Springer D."/>
            <person name="Dromer F."/>
            <person name="Young S.K."/>
            <person name="Zeng Q."/>
            <person name="Gargeya S."/>
            <person name="Fitzgerald M."/>
            <person name="Abouelleil A."/>
            <person name="Alvarado L."/>
            <person name="Berlin A.M."/>
            <person name="Chapman S.B."/>
            <person name="Dewar J."/>
            <person name="Goldberg J."/>
            <person name="Griggs A."/>
            <person name="Gujja S."/>
            <person name="Hansen M."/>
            <person name="Howarth C."/>
            <person name="Imamovic A."/>
            <person name="Larimer J."/>
            <person name="McCowan C."/>
            <person name="Murphy C."/>
            <person name="Pearson M."/>
            <person name="Priest M."/>
            <person name="Roberts A."/>
            <person name="Saif S."/>
            <person name="Shea T."/>
            <person name="Sykes S."/>
            <person name="Wortman J."/>
            <person name="Nusbaum C."/>
            <person name="Birren B."/>
        </authorList>
    </citation>
    <scope>NUCLEOTIDE SEQUENCE [LARGE SCALE GENOMIC DNA]</scope>
    <source>
        <strain evidence="2">CBS 10118</strain>
    </source>
</reference>
<name>A0A1B9FT74_9TREE</name>
<sequence length="303" mass="33884">MVEPATSIPSSAGWSKPKVYSDSCPSLKYILRTSSTDKISADHLADGIRQFPEIRSYSYTDGPGGITRAHPATEDRTEQTSEDHQTGFIVSGFSVPIYTTAPDLEARESAHDRYMRGYVVPQALNYVREYSGNKVSKEDILSLVSSDQNKENGHNAYPDPAFAQFLIFSPKTSERKHVSGCSQPNCRGVLCLNDLRDRYNDSEDEMSVDGEVDDDDTEYAGDPHLWMDIAVLSREIEGIIKEVPGLEERVVRRPAVLPMSGKSEMRLTVHSYRPDLKLSGGELYTESKISFHPFDDCWSSLSR</sequence>
<dbReference type="EMBL" id="CP144543">
    <property type="protein sequence ID" value="WVW83449.1"/>
    <property type="molecule type" value="Genomic_DNA"/>
</dbReference>
<dbReference type="AlphaFoldDB" id="A0A1B9FT74"/>
<dbReference type="KEGG" id="kbi:30213151"/>
<dbReference type="Proteomes" id="UP000092730">
    <property type="component" value="Chromosome 3"/>
</dbReference>
<reference evidence="3" key="4">
    <citation type="submission" date="2024-02" db="EMBL/GenBank/DDBJ databases">
        <title>Comparative genomics of Cryptococcus and Kwoniella reveals pathogenesis evolution and contrasting modes of karyotype evolution via chromosome fusion or intercentromeric recombination.</title>
        <authorList>
            <person name="Coelho M.A."/>
            <person name="David-Palma M."/>
            <person name="Shea T."/>
            <person name="Bowers K."/>
            <person name="McGinley-Smith S."/>
            <person name="Mohammad A.W."/>
            <person name="Gnirke A."/>
            <person name="Yurkov A.M."/>
            <person name="Nowrousian M."/>
            <person name="Sun S."/>
            <person name="Cuomo C.A."/>
            <person name="Heitman J."/>
        </authorList>
    </citation>
    <scope>NUCLEOTIDE SEQUENCE</scope>
    <source>
        <strain evidence="3">CBS 10118</strain>
    </source>
</reference>
<accession>A0A1B9FT74</accession>
<evidence type="ECO:0000313" key="4">
    <source>
        <dbReference type="Proteomes" id="UP000092730"/>
    </source>
</evidence>
<keyword evidence="4" id="KW-1185">Reference proteome</keyword>
<feature type="compositionally biased region" description="Basic and acidic residues" evidence="1">
    <location>
        <begin position="71"/>
        <end position="84"/>
    </location>
</feature>
<evidence type="ECO:0000256" key="1">
    <source>
        <dbReference type="SAM" id="MobiDB-lite"/>
    </source>
</evidence>
<feature type="region of interest" description="Disordered" evidence="1">
    <location>
        <begin position="1"/>
        <end position="20"/>
    </location>
</feature>
<dbReference type="EMBL" id="KI894026">
    <property type="protein sequence ID" value="OCF21971.1"/>
    <property type="molecule type" value="Genomic_DNA"/>
</dbReference>
<dbReference type="RefSeq" id="XP_019043041.1">
    <property type="nucleotide sequence ID" value="XM_019195328.1"/>
</dbReference>
<proteinExistence type="predicted"/>
<evidence type="ECO:0000313" key="2">
    <source>
        <dbReference type="EMBL" id="OCF21971.1"/>
    </source>
</evidence>
<dbReference type="GeneID" id="30213151"/>
<reference evidence="3" key="2">
    <citation type="submission" date="2013-07" db="EMBL/GenBank/DDBJ databases">
        <authorList>
            <consortium name="The Broad Institute Genome Sequencing Platform"/>
            <person name="Cuomo C."/>
            <person name="Litvintseva A."/>
            <person name="Chen Y."/>
            <person name="Heitman J."/>
            <person name="Sun S."/>
            <person name="Springer D."/>
            <person name="Dromer F."/>
            <person name="Young S.K."/>
            <person name="Zeng Q."/>
            <person name="Gargeya S."/>
            <person name="Fitzgerald M."/>
            <person name="Abouelleil A."/>
            <person name="Alvarado L."/>
            <person name="Berlin A.M."/>
            <person name="Chapman S.B."/>
            <person name="Dewar J."/>
            <person name="Goldberg J."/>
            <person name="Griggs A."/>
            <person name="Gujja S."/>
            <person name="Hansen M."/>
            <person name="Howarth C."/>
            <person name="Imamovic A."/>
            <person name="Larimer J."/>
            <person name="McCowan C."/>
            <person name="Murphy C."/>
            <person name="Pearson M."/>
            <person name="Priest M."/>
            <person name="Roberts A."/>
            <person name="Saif S."/>
            <person name="Shea T."/>
            <person name="Sykes S."/>
            <person name="Wortman J."/>
            <person name="Nusbaum C."/>
            <person name="Birren B."/>
        </authorList>
    </citation>
    <scope>NUCLEOTIDE SEQUENCE</scope>
    <source>
        <strain evidence="3">CBS 10118</strain>
    </source>
</reference>
<evidence type="ECO:0000313" key="3">
    <source>
        <dbReference type="EMBL" id="WVW83449.1"/>
    </source>
</evidence>
<gene>
    <name evidence="2" type="ORF">I302_08752</name>
    <name evidence="3" type="ORF">I302_105470</name>
</gene>
<reference evidence="2" key="3">
    <citation type="submission" date="2014-01" db="EMBL/GenBank/DDBJ databases">
        <title>Evolution of pathogenesis and genome organization in the Tremellales.</title>
        <authorList>
            <person name="Cuomo C."/>
            <person name="Litvintseva A."/>
            <person name="Heitman J."/>
            <person name="Chen Y."/>
            <person name="Sun S."/>
            <person name="Springer D."/>
            <person name="Dromer F."/>
            <person name="Young S."/>
            <person name="Zeng Q."/>
            <person name="Chapman S."/>
            <person name="Gujja S."/>
            <person name="Saif S."/>
            <person name="Birren B."/>
        </authorList>
    </citation>
    <scope>NUCLEOTIDE SEQUENCE</scope>
    <source>
        <strain evidence="2">CBS 10118</strain>
    </source>
</reference>
<protein>
    <submittedName>
        <fullName evidence="2">Uncharacterized protein</fullName>
    </submittedName>
</protein>
<dbReference type="VEuPathDB" id="FungiDB:I302_08752"/>